<dbReference type="Pfam" id="PF08798">
    <property type="entry name" value="CRISPR_assoc"/>
    <property type="match status" value="1"/>
</dbReference>
<sequence>MYLSRAELDPTRRETMVALISPQKFHGAVENAFAGARRRRLWRLDQLGKKLYLLLLSEEQPDLTALCAQFGTGAPPETRPYDPLLERVTAGSCWQFRLTANPTRSKKDSADHTARGTLKPCYLEVEQEEWLWAQAAKHGFAVSEGSFAVTRKQTYHFKKNGTRSVTLLVVTYEGILQVTDPEAFKALLCEGVGRGKAYGLGLMTIIHRGGDHG</sequence>
<dbReference type="SMART" id="SM01101">
    <property type="entry name" value="CRISPR_assoc"/>
    <property type="match status" value="1"/>
</dbReference>
<dbReference type="RefSeq" id="WP_098923501.1">
    <property type="nucleotide sequence ID" value="NZ_CP023819.1"/>
</dbReference>
<dbReference type="AlphaFoldDB" id="A0A291TA71"/>
<evidence type="ECO:0000313" key="2">
    <source>
        <dbReference type="Proteomes" id="UP000223709"/>
    </source>
</evidence>
<protein>
    <submittedName>
        <fullName evidence="1">Type I-E CRISPR-associated protein Cas6/Cse3/CasE</fullName>
    </submittedName>
</protein>
<organism evidence="1 2">
    <name type="scientific">Faecalibacterium prausnitzii</name>
    <dbReference type="NCBI Taxonomy" id="853"/>
    <lineage>
        <taxon>Bacteria</taxon>
        <taxon>Bacillati</taxon>
        <taxon>Bacillota</taxon>
        <taxon>Clostridia</taxon>
        <taxon>Eubacteriales</taxon>
        <taxon>Oscillospiraceae</taxon>
        <taxon>Faecalibacterium</taxon>
    </lineage>
</organism>
<accession>A0A291TA71</accession>
<evidence type="ECO:0000313" key="1">
    <source>
        <dbReference type="EMBL" id="ATL89970.1"/>
    </source>
</evidence>
<name>A0A291TA71_9FIRM</name>
<dbReference type="SUPFAM" id="SSF117987">
    <property type="entry name" value="CRISPR-associated protein"/>
    <property type="match status" value="2"/>
</dbReference>
<dbReference type="InterPro" id="IPR010179">
    <property type="entry name" value="CRISPR-assoc_prot_Cse3"/>
</dbReference>
<proteinExistence type="predicted"/>
<gene>
    <name evidence="1" type="primary">cas6e</name>
    <name evidence="1" type="ORF">CRH10_06515</name>
</gene>
<dbReference type="Gene3D" id="3.30.70.1200">
    <property type="entry name" value="Crispr-associated protein, domain 1"/>
    <property type="match status" value="1"/>
</dbReference>
<dbReference type="NCBIfam" id="TIGR01907">
    <property type="entry name" value="casE_Cse3"/>
    <property type="match status" value="1"/>
</dbReference>
<dbReference type="Proteomes" id="UP000223709">
    <property type="component" value="Chromosome"/>
</dbReference>
<dbReference type="CDD" id="cd09727">
    <property type="entry name" value="Cas6_I-E"/>
    <property type="match status" value="1"/>
</dbReference>
<reference evidence="1 2" key="1">
    <citation type="submission" date="2017-10" db="EMBL/GenBank/DDBJ databases">
        <title>Complete Genome Sequence of Faecalibacterium prausnitzii isolated from the gut of healthy adult Indian.</title>
        <authorList>
            <person name="Bag S."/>
            <person name="Ghosh T.S."/>
            <person name="Das B."/>
        </authorList>
    </citation>
    <scope>NUCLEOTIDE SEQUENCE [LARGE SCALE GENOMIC DNA]</scope>
    <source>
        <strain evidence="1 2">Indica</strain>
    </source>
</reference>
<dbReference type="Gene3D" id="3.30.70.1210">
    <property type="entry name" value="Crispr-associated protein, domain 2"/>
    <property type="match status" value="1"/>
</dbReference>
<dbReference type="EMBL" id="CP023819">
    <property type="protein sequence ID" value="ATL89970.1"/>
    <property type="molecule type" value="Genomic_DNA"/>
</dbReference>